<protein>
    <submittedName>
        <fullName evidence="2">Transposase IS4</fullName>
    </submittedName>
</protein>
<dbReference type="OrthoDB" id="5625049at2"/>
<name>A0A0W0VZ33_9GAMM</name>
<accession>A0A0W0VZ33</accession>
<dbReference type="EMBL" id="LNYL01000045">
    <property type="protein sequence ID" value="KTD25336.1"/>
    <property type="molecule type" value="Genomic_DNA"/>
</dbReference>
<evidence type="ECO:0000259" key="1">
    <source>
        <dbReference type="Pfam" id="PF05598"/>
    </source>
</evidence>
<evidence type="ECO:0000313" key="3">
    <source>
        <dbReference type="Proteomes" id="UP000054908"/>
    </source>
</evidence>
<sequence>MSLDVDGFDEPVTGGNITIAISNDHRLMKLAQKLPWEEMLKLVLPDLQRTDRKHWWMGRPLRIRIHLGVYILQQMFNLTDRVTEQQVRDNAAFQLFCGYRLIKKWHVPDHTKIEAFRSRLSPETQRRLANLITQHAVKLNYANPTELDIDSTVQEANIVYPAIANLLVKVAVLASKVGKGLNQLCCGGMKRYRVGLSNLKQIALYYFNLKRKDVGEGILSVVLQRLWRETYAEVLPILNDIYLFGNQLASGKYWALRRAVETLSWRGTMLLQNVHGYLFEGIINTSISSLHAYEVGCFNKGKLNKGLQFGRAYQLGRIGGNFLFVGECTSTYMPDAQSLPLMLNTHEHLFGKGLLASVATDKGYYSLNNEQLLIEKGVLEIQLPRPDRTLNAARETTPWTIRQLLHHRRAGIEPLIGHTKHGGQLGRSRMKSDETTKSAGYAAVFGFNLRQLTRCLAGEVHPKVDEVNNIAANNANIIEKMNMQLV</sequence>
<dbReference type="RefSeq" id="WP_058453029.1">
    <property type="nucleotide sequence ID" value="NZ_CAAAIB010000012.1"/>
</dbReference>
<dbReference type="Proteomes" id="UP000054908">
    <property type="component" value="Unassembled WGS sequence"/>
</dbReference>
<keyword evidence="3" id="KW-1185">Reference proteome</keyword>
<evidence type="ECO:0000313" key="2">
    <source>
        <dbReference type="EMBL" id="KTD25336.1"/>
    </source>
</evidence>
<proteinExistence type="predicted"/>
<dbReference type="STRING" id="466.Lmac_2314"/>
<dbReference type="InterPro" id="IPR008490">
    <property type="entry name" value="Transposase_InsH_N"/>
</dbReference>
<reference evidence="2 3" key="1">
    <citation type="submission" date="2015-11" db="EMBL/GenBank/DDBJ databases">
        <title>Genomic analysis of 38 Legionella species identifies large and diverse effector repertoires.</title>
        <authorList>
            <person name="Burstein D."/>
            <person name="Amaro F."/>
            <person name="Zusman T."/>
            <person name="Lifshitz Z."/>
            <person name="Cohen O."/>
            <person name="Gilbert J.A."/>
            <person name="Pupko T."/>
            <person name="Shuman H.A."/>
            <person name="Segal G."/>
        </authorList>
    </citation>
    <scope>NUCLEOTIDE SEQUENCE [LARGE SCALE GENOMIC DNA]</scope>
    <source>
        <strain evidence="2 3">PX-1-G2-E2</strain>
    </source>
</reference>
<organism evidence="2 3">
    <name type="scientific">Legionella maceachernii</name>
    <dbReference type="NCBI Taxonomy" id="466"/>
    <lineage>
        <taxon>Bacteria</taxon>
        <taxon>Pseudomonadati</taxon>
        <taxon>Pseudomonadota</taxon>
        <taxon>Gammaproteobacteria</taxon>
        <taxon>Legionellales</taxon>
        <taxon>Legionellaceae</taxon>
        <taxon>Legionella</taxon>
    </lineage>
</organism>
<dbReference type="PANTHER" id="PTHR33803">
    <property type="entry name" value="IS1478 TRANSPOSASE"/>
    <property type="match status" value="1"/>
</dbReference>
<dbReference type="PANTHER" id="PTHR33803:SF3">
    <property type="entry name" value="BLL1974 PROTEIN"/>
    <property type="match status" value="1"/>
</dbReference>
<comment type="caution">
    <text evidence="2">The sequence shown here is derived from an EMBL/GenBank/DDBJ whole genome shotgun (WGS) entry which is preliminary data.</text>
</comment>
<dbReference type="Pfam" id="PF05598">
    <property type="entry name" value="DUF772"/>
    <property type="match status" value="1"/>
</dbReference>
<dbReference type="AlphaFoldDB" id="A0A0W0VZ33"/>
<feature type="domain" description="Transposase InsH N-terminal" evidence="1">
    <location>
        <begin position="20"/>
        <end position="119"/>
    </location>
</feature>
<gene>
    <name evidence="2" type="ORF">Lmac_2314</name>
</gene>
<dbReference type="PATRIC" id="fig|466.6.peg.2456"/>